<dbReference type="KEGG" id="vg:80020075"/>
<sequence length="37" mass="4053">MPDIYVMNGGFSATVVIGLLVSAVVVWVWQWATGEKK</sequence>
<protein>
    <submittedName>
        <fullName evidence="2">Membrane protein</fullName>
    </submittedName>
</protein>
<reference evidence="2" key="1">
    <citation type="submission" date="2021-01" db="EMBL/GenBank/DDBJ databases">
        <authorList>
            <person name="Weegman M.K."/>
            <person name="Spring A.S."/>
            <person name="Bonilla J.A."/>
            <person name="Klyczek K."/>
            <person name="Garlena R.A."/>
            <person name="Russell D.A."/>
            <person name="Pope W.H."/>
            <person name="Jacobs-Sera D."/>
            <person name="Hatfull G.F."/>
        </authorList>
    </citation>
    <scope>NUCLEOTIDE SEQUENCE</scope>
</reference>
<evidence type="ECO:0000256" key="1">
    <source>
        <dbReference type="SAM" id="Phobius"/>
    </source>
</evidence>
<dbReference type="RefSeq" id="YP_010755421.1">
    <property type="nucleotide sequence ID" value="NC_073470.1"/>
</dbReference>
<gene>
    <name evidence="2" type="primary">11</name>
    <name evidence="2" type="ORF">SEA_SHOCKER_11</name>
</gene>
<evidence type="ECO:0000313" key="3">
    <source>
        <dbReference type="Proteomes" id="UP000654052"/>
    </source>
</evidence>
<dbReference type="GeneID" id="80020075"/>
<dbReference type="Proteomes" id="UP000654052">
    <property type="component" value="Segment"/>
</dbReference>
<keyword evidence="1" id="KW-0812">Transmembrane</keyword>
<accession>A0A890UN92</accession>
<keyword evidence="1" id="KW-0472">Membrane</keyword>
<proteinExistence type="predicted"/>
<dbReference type="EMBL" id="MW507126">
    <property type="protein sequence ID" value="QRI45065.1"/>
    <property type="molecule type" value="Genomic_DNA"/>
</dbReference>
<feature type="transmembrane region" description="Helical" evidence="1">
    <location>
        <begin position="6"/>
        <end position="29"/>
    </location>
</feature>
<keyword evidence="1" id="KW-1133">Transmembrane helix</keyword>
<evidence type="ECO:0000313" key="2">
    <source>
        <dbReference type="EMBL" id="QRI45065.1"/>
    </source>
</evidence>
<name>A0A890UN92_9CAUD</name>
<organism evidence="2 3">
    <name type="scientific">Microbacterium phage Shocker</name>
    <dbReference type="NCBI Taxonomy" id="2805839"/>
    <lineage>
        <taxon>Viruses</taxon>
        <taxon>Duplodnaviria</taxon>
        <taxon>Heunggongvirae</taxon>
        <taxon>Uroviricota</taxon>
        <taxon>Caudoviricetes</taxon>
        <taxon>Shockervirus</taxon>
        <taxon>Shockervirus shocker</taxon>
    </lineage>
</organism>
<keyword evidence="3" id="KW-1185">Reference proteome</keyword>